<feature type="compositionally biased region" description="Basic residues" evidence="1">
    <location>
        <begin position="49"/>
        <end position="61"/>
    </location>
</feature>
<feature type="region of interest" description="Disordered" evidence="1">
    <location>
        <begin position="385"/>
        <end position="427"/>
    </location>
</feature>
<proteinExistence type="predicted"/>
<feature type="region of interest" description="Disordered" evidence="1">
    <location>
        <begin position="282"/>
        <end position="368"/>
    </location>
</feature>
<feature type="compositionally biased region" description="Polar residues" evidence="1">
    <location>
        <begin position="522"/>
        <end position="541"/>
    </location>
</feature>
<keyword evidence="3" id="KW-1185">Reference proteome</keyword>
<gene>
    <name evidence="2" type="ORF">B0J12DRAFT_320415</name>
</gene>
<dbReference type="EMBL" id="JAGTJR010000045">
    <property type="protein sequence ID" value="KAH7030163.1"/>
    <property type="molecule type" value="Genomic_DNA"/>
</dbReference>
<feature type="compositionally biased region" description="Basic and acidic residues" evidence="1">
    <location>
        <begin position="300"/>
        <end position="309"/>
    </location>
</feature>
<feature type="region of interest" description="Disordered" evidence="1">
    <location>
        <begin position="440"/>
        <end position="503"/>
    </location>
</feature>
<sequence>MPVWPFGRRKGRRSRLNPDGPVPVAEGKRPVSPYAPGPMTVDPHDPARRPSRRSRRRAKRRASADSGSASRTRDKEQATAAPPRIELNVDQHPMASSSRDDITALPVTHSLRTSPHLRPAHRDNADIPYNFLPNAHMHAGSHASLQPSGSQRGKLHKRSSKDGPPRRKSTKKRKDDHVREEEIRAMSAPIAIKRPAPQSGSIMRRDSKKIRRGFSRHFEPRPTSDVSLPMADSIQSSMSGGSELLSTSYKVSSLDIFAPRPTIRYSSSPPIYNWQHNAADRANNVSRTDSQRRRSPISKETLKESKTIDDLADDMDAGTLRELMERDQRRKERKRKSDEERLRRKLEKKAEKQRQKEMRREQEAAARADAELDVALGLRIEESRPVTAESARAGSRDGYAPRLDTSRAIPPPTPAETTSSPVKTPVEDPVVATAQTVRYSHASQQALSPPTSPVHQHARGHSNVSDLPELTHEVTPSAVQPSTISRNSSLSRRRSSDTSKRAGWWSTFKRRPSALLKRRSIDQNTNATAPSEISFSNTSRESMARQALPPHLVQQPVRKRSGTPVRTMSKFREDLPERMPLSPPDSRVQSPEVSSAKALAARRGLVETPDLQDGQEVPATLDGTGKIRTDSPVSPAGRTSALMSTSLASVDSEGSWLSGKPVKRGSRAMRSSYGSSSRRPREEWNASYEELGIPDDEYFRRLTPGPEESSNANHHEIQRKPSSVALAANADAGAEDFDEEDEEPSPEETVVHNSIVRKPTVVHRKSRAKSQEGLLSFFPDEAADVSAGGDAMEGVIPGTPVKDDSESPASLENSPESPEVTVHRASSVNLSKNHVRQFSGSSAKLLDIRSSRSSLDAKRASAVSQASPNPQS</sequence>
<feature type="region of interest" description="Disordered" evidence="1">
    <location>
        <begin position="1"/>
        <end position="187"/>
    </location>
</feature>
<name>A0ABQ8FWR3_9PEZI</name>
<reference evidence="2 3" key="1">
    <citation type="journal article" date="2021" name="Nat. Commun.">
        <title>Genetic determinants of endophytism in the Arabidopsis root mycobiome.</title>
        <authorList>
            <person name="Mesny F."/>
            <person name="Miyauchi S."/>
            <person name="Thiergart T."/>
            <person name="Pickel B."/>
            <person name="Atanasova L."/>
            <person name="Karlsson M."/>
            <person name="Huettel B."/>
            <person name="Barry K.W."/>
            <person name="Haridas S."/>
            <person name="Chen C."/>
            <person name="Bauer D."/>
            <person name="Andreopoulos W."/>
            <person name="Pangilinan J."/>
            <person name="LaButti K."/>
            <person name="Riley R."/>
            <person name="Lipzen A."/>
            <person name="Clum A."/>
            <person name="Drula E."/>
            <person name="Henrissat B."/>
            <person name="Kohler A."/>
            <person name="Grigoriev I.V."/>
            <person name="Martin F.M."/>
            <person name="Hacquard S."/>
        </authorList>
    </citation>
    <scope>NUCLEOTIDE SEQUENCE [LARGE SCALE GENOMIC DNA]</scope>
    <source>
        <strain evidence="2 3">MPI-SDFR-AT-0080</strain>
    </source>
</reference>
<evidence type="ECO:0000313" key="2">
    <source>
        <dbReference type="EMBL" id="KAH7030163.1"/>
    </source>
</evidence>
<feature type="compositionally biased region" description="Basic and acidic residues" evidence="1">
    <location>
        <begin position="322"/>
        <end position="368"/>
    </location>
</feature>
<evidence type="ECO:0000313" key="3">
    <source>
        <dbReference type="Proteomes" id="UP000774617"/>
    </source>
</evidence>
<feature type="region of interest" description="Disordered" evidence="1">
    <location>
        <begin position="613"/>
        <end position="872"/>
    </location>
</feature>
<feature type="compositionally biased region" description="Polar residues" evidence="1">
    <location>
        <begin position="862"/>
        <end position="872"/>
    </location>
</feature>
<feature type="compositionally biased region" description="Acidic residues" evidence="1">
    <location>
        <begin position="733"/>
        <end position="746"/>
    </location>
</feature>
<organism evidence="2 3">
    <name type="scientific">Macrophomina phaseolina</name>
    <dbReference type="NCBI Taxonomy" id="35725"/>
    <lineage>
        <taxon>Eukaryota</taxon>
        <taxon>Fungi</taxon>
        <taxon>Dikarya</taxon>
        <taxon>Ascomycota</taxon>
        <taxon>Pezizomycotina</taxon>
        <taxon>Dothideomycetes</taxon>
        <taxon>Dothideomycetes incertae sedis</taxon>
        <taxon>Botryosphaeriales</taxon>
        <taxon>Botryosphaeriaceae</taxon>
        <taxon>Macrophomina</taxon>
    </lineage>
</organism>
<evidence type="ECO:0000256" key="1">
    <source>
        <dbReference type="SAM" id="MobiDB-lite"/>
    </source>
</evidence>
<feature type="compositionally biased region" description="Low complexity" evidence="1">
    <location>
        <begin position="668"/>
        <end position="677"/>
    </location>
</feature>
<protein>
    <submittedName>
        <fullName evidence="2">Uncharacterized protein</fullName>
    </submittedName>
</protein>
<comment type="caution">
    <text evidence="2">The sequence shown here is derived from an EMBL/GenBank/DDBJ whole genome shotgun (WGS) entry which is preliminary data.</text>
</comment>
<feature type="compositionally biased region" description="Basic and acidic residues" evidence="1">
    <location>
        <begin position="173"/>
        <end position="184"/>
    </location>
</feature>
<feature type="compositionally biased region" description="Polar residues" evidence="1">
    <location>
        <begin position="807"/>
        <end position="816"/>
    </location>
</feature>
<feature type="compositionally biased region" description="Polar residues" evidence="1">
    <location>
        <begin position="440"/>
        <end position="449"/>
    </location>
</feature>
<feature type="compositionally biased region" description="Low complexity" evidence="1">
    <location>
        <begin position="721"/>
        <end position="732"/>
    </location>
</feature>
<dbReference type="Proteomes" id="UP000774617">
    <property type="component" value="Unassembled WGS sequence"/>
</dbReference>
<feature type="compositionally biased region" description="Polar residues" evidence="1">
    <location>
        <begin position="824"/>
        <end position="842"/>
    </location>
</feature>
<feature type="compositionally biased region" description="Basic and acidic residues" evidence="1">
    <location>
        <begin position="846"/>
        <end position="859"/>
    </location>
</feature>
<accession>A0ABQ8FWR3</accession>
<feature type="region of interest" description="Disordered" evidence="1">
    <location>
        <begin position="516"/>
        <end position="594"/>
    </location>
</feature>